<dbReference type="Pfam" id="PF02458">
    <property type="entry name" value="Transferase"/>
    <property type="match status" value="1"/>
</dbReference>
<organism evidence="5 6">
    <name type="scientific">Stachybotrys chartarum (strain CBS 109288 / IBT 7711)</name>
    <name type="common">Toxic black mold</name>
    <name type="synonym">Stilbospora chartarum</name>
    <dbReference type="NCBI Taxonomy" id="1280523"/>
    <lineage>
        <taxon>Eukaryota</taxon>
        <taxon>Fungi</taxon>
        <taxon>Dikarya</taxon>
        <taxon>Ascomycota</taxon>
        <taxon>Pezizomycotina</taxon>
        <taxon>Sordariomycetes</taxon>
        <taxon>Hypocreomycetidae</taxon>
        <taxon>Hypocreales</taxon>
        <taxon>Stachybotryaceae</taxon>
        <taxon>Stachybotrys</taxon>
    </lineage>
</organism>
<sequence length="693" mass="75082">MMDSCETDQIFPIHAFDDSALNRSMVVTGLLRYSALLNASKLRDSLITLLHTGDWKKLRGRLRFNDDGNLYISVPPAAADRPALKYKHTNLGIPIAQHSSFSNIATSKPTSAIQPAIADSDNIATGLVPPDWPRSLAEFTNPQRDEPIIGLHIVSFSDTTLVVLMFSHILMDGAGIAAFLSAWSSVVAGAQKIMPLIGAREDPLDVFRLSKDYGAPFVLADQKVDGAALMPMSLSEDTQQPDADWDISLPGTRWRVISLSRAAASSLVQEACESMPTVNGSPPYVSEDDVVSAWFFRTIARTVAPTRAMNNYRVYDMRRRLPVFQSNAAYIQNAFGLIWTIGSSAGDIATASLGQLAVALRESLQQQTSQNQVVAAMRQRKDGISPLYGDPTGLFLMVNSWDRMKIYQNTDFSAALMANSIPSVGDRSNTARQPDVADFDFGLGSAPGPTVTWSGKDLGPFLHSAPCKPGREICLTGRRYTRRTGDTCESIARSNGVSAVALYMGNQNIMPDCSSVQPNVSICFPMTCDLHFIQPSDTCVSIDWSLGLGIGHLRRYNSWINSVCTNLHSATDFYGKVICVSPQGGSFTGTVAPPQETSGPRDGYTRDVVEPPGTVPVAERTTLNCGRWHAVTVEDTCASICIRNGSIKGLFHDVNPSLAASDGCIESLQPGRALCVGPTYYWNTTMPTATTIA</sequence>
<dbReference type="PROSITE" id="PS51782">
    <property type="entry name" value="LYSM"/>
    <property type="match status" value="1"/>
</dbReference>
<evidence type="ECO:0000313" key="5">
    <source>
        <dbReference type="EMBL" id="KEY74481.1"/>
    </source>
</evidence>
<dbReference type="Pfam" id="PF01476">
    <property type="entry name" value="LysM"/>
    <property type="match status" value="1"/>
</dbReference>
<dbReference type="Gene3D" id="3.10.350.10">
    <property type="entry name" value="LysM domain"/>
    <property type="match status" value="3"/>
</dbReference>
<accession>A0A084BAA2</accession>
<evidence type="ECO:0000256" key="2">
    <source>
        <dbReference type="ARBA" id="ARBA00023026"/>
    </source>
</evidence>
<evidence type="ECO:0000313" key="6">
    <source>
        <dbReference type="Proteomes" id="UP000028045"/>
    </source>
</evidence>
<dbReference type="PANTHER" id="PTHR34997:SF16">
    <property type="entry name" value="LYSM DOMAIN-CONTAINING PROTEIN"/>
    <property type="match status" value="1"/>
</dbReference>
<keyword evidence="2" id="KW-0843">Virulence</keyword>
<protein>
    <recommendedName>
        <fullName evidence="4">LysM domain-containing protein</fullName>
    </recommendedName>
</protein>
<name>A0A084BAA2_STACB</name>
<evidence type="ECO:0000256" key="1">
    <source>
        <dbReference type="ARBA" id="ARBA00022669"/>
    </source>
</evidence>
<dbReference type="Gene3D" id="3.30.559.10">
    <property type="entry name" value="Chloramphenicol acetyltransferase-like domain"/>
    <property type="match status" value="2"/>
</dbReference>
<evidence type="ECO:0000256" key="3">
    <source>
        <dbReference type="ARBA" id="ARBA00044955"/>
    </source>
</evidence>
<dbReference type="CDD" id="cd00118">
    <property type="entry name" value="LysM"/>
    <property type="match status" value="1"/>
</dbReference>
<keyword evidence="6" id="KW-1185">Reference proteome</keyword>
<dbReference type="Proteomes" id="UP000028045">
    <property type="component" value="Unassembled WGS sequence"/>
</dbReference>
<dbReference type="GO" id="GO:0008061">
    <property type="term" value="F:chitin binding"/>
    <property type="evidence" value="ECO:0007669"/>
    <property type="project" value="UniProtKB-KW"/>
</dbReference>
<keyword evidence="1" id="KW-0147">Chitin-binding</keyword>
<dbReference type="InterPro" id="IPR052210">
    <property type="entry name" value="LysM1-like"/>
</dbReference>
<dbReference type="InterPro" id="IPR036779">
    <property type="entry name" value="LysM_dom_sf"/>
</dbReference>
<dbReference type="HOGENOM" id="CLU_397495_0_0_1"/>
<dbReference type="InterPro" id="IPR023213">
    <property type="entry name" value="CAT-like_dom_sf"/>
</dbReference>
<gene>
    <name evidence="5" type="ORF">S7711_04514</name>
</gene>
<reference evidence="5 6" key="1">
    <citation type="journal article" date="2014" name="BMC Genomics">
        <title>Comparative genome sequencing reveals chemotype-specific gene clusters in the toxigenic black mold Stachybotrys.</title>
        <authorList>
            <person name="Semeiks J."/>
            <person name="Borek D."/>
            <person name="Otwinowski Z."/>
            <person name="Grishin N.V."/>
        </authorList>
    </citation>
    <scope>NUCLEOTIDE SEQUENCE [LARGE SCALE GENOMIC DNA]</scope>
    <source>
        <strain evidence="6">CBS 109288 / IBT 7711</strain>
    </source>
</reference>
<feature type="domain" description="LysM" evidence="4">
    <location>
        <begin position="478"/>
        <end position="524"/>
    </location>
</feature>
<dbReference type="PANTHER" id="PTHR34997">
    <property type="entry name" value="AM15"/>
    <property type="match status" value="1"/>
</dbReference>
<dbReference type="OrthoDB" id="5985073at2759"/>
<dbReference type="InterPro" id="IPR018392">
    <property type="entry name" value="LysM"/>
</dbReference>
<proteinExistence type="inferred from homology"/>
<dbReference type="AlphaFoldDB" id="A0A084BAA2"/>
<evidence type="ECO:0000259" key="4">
    <source>
        <dbReference type="PROSITE" id="PS51782"/>
    </source>
</evidence>
<dbReference type="EMBL" id="KL647570">
    <property type="protein sequence ID" value="KEY74481.1"/>
    <property type="molecule type" value="Genomic_DNA"/>
</dbReference>
<comment type="similarity">
    <text evidence="3">Belongs to the secreted LysM effector family.</text>
</comment>